<evidence type="ECO:0000259" key="2">
    <source>
        <dbReference type="Pfam" id="PF19200"/>
    </source>
</evidence>
<dbReference type="Pfam" id="PF19200">
    <property type="entry name" value="MupG_N"/>
    <property type="match status" value="1"/>
</dbReference>
<reference evidence="3 4" key="1">
    <citation type="submission" date="2021-03" db="EMBL/GenBank/DDBJ databases">
        <authorList>
            <person name="Gilmore M.S."/>
            <person name="Schwartzman J."/>
            <person name="Van Tyne D."/>
            <person name="Martin M."/>
            <person name="Earl A.M."/>
            <person name="Manson A.L."/>
            <person name="Straub T."/>
            <person name="Salamzade R."/>
            <person name="Saavedra J."/>
            <person name="Lebreton F."/>
            <person name="Prichula J."/>
            <person name="Schaufler K."/>
            <person name="Gaca A."/>
            <person name="Sgardioli B."/>
            <person name="Wagenaar J."/>
            <person name="Strong T."/>
        </authorList>
    </citation>
    <scope>NUCLEOTIDE SEQUENCE [LARGE SCALE GENOMIC DNA]</scope>
    <source>
        <strain evidence="3 4">665A</strain>
    </source>
</reference>
<gene>
    <name evidence="3" type="ORF">JZO67_005061</name>
</gene>
<name>A0ABV0F0S3_9ENTE</name>
<dbReference type="SUPFAM" id="SSF50891">
    <property type="entry name" value="Cyclophilin-like"/>
    <property type="match status" value="1"/>
</dbReference>
<feature type="domain" description="6-phospho-N-acetylmuramidase C-terminal" evidence="1">
    <location>
        <begin position="245"/>
        <end position="343"/>
    </location>
</feature>
<sequence length="350" mass="39913">MFGFSVFLTEEITEQRNSYIKKMAALGFSGIFTSLHIPEENTAVYQNRLQQLGAKAKELQLNLMVDISGNALEEAGFSLERIGELKQIGVTGLRMDDQISMEQIANASHQLKVALNASTLSEQDIQKLQNYQAEFSNLEAWHNYYPRPETGLDQDWFDQKNQWLKKFGFNIQAFVSGDGEKRGPLHEGLPTLEKHRYQHPLSSALNLDVDLVYIGDGDIAFETQKQFSLYINEQKILLHVVPHDEQIHLVLGEHVNRMDEARDVIRSAAARFNKPKFVPPLPLKEREIGAVTIDNVKYLRYMGEIQLVKHSLPADDKVNVVGYVIEEDHSLLMRIKAGTKFILESVKNYE</sequence>
<accession>A0ABV0F0S3</accession>
<evidence type="ECO:0000313" key="4">
    <source>
        <dbReference type="Proteomes" id="UP000664357"/>
    </source>
</evidence>
<dbReference type="Gene3D" id="3.20.20.70">
    <property type="entry name" value="Aldolase class I"/>
    <property type="match status" value="1"/>
</dbReference>
<dbReference type="Pfam" id="PF05913">
    <property type="entry name" value="MupG_C"/>
    <property type="match status" value="1"/>
</dbReference>
<feature type="domain" description="6-phospho-N-acetylmuramidase N-terminal" evidence="2">
    <location>
        <begin position="2"/>
        <end position="228"/>
    </location>
</feature>
<organism evidence="3 4">
    <name type="scientific">Candidatus Enterococcus ferrettii</name>
    <dbReference type="NCBI Taxonomy" id="2815324"/>
    <lineage>
        <taxon>Bacteria</taxon>
        <taxon>Bacillati</taxon>
        <taxon>Bacillota</taxon>
        <taxon>Bacilli</taxon>
        <taxon>Lactobacillales</taxon>
        <taxon>Enterococcaceae</taxon>
        <taxon>Enterococcus</taxon>
    </lineage>
</organism>
<dbReference type="InterPro" id="IPR043894">
    <property type="entry name" value="MupG_C"/>
</dbReference>
<comment type="caution">
    <text evidence="3">The sequence shown here is derived from an EMBL/GenBank/DDBJ whole genome shotgun (WGS) entry which is preliminary data.</text>
</comment>
<dbReference type="Gene3D" id="2.40.100.10">
    <property type="entry name" value="Cyclophilin-like"/>
    <property type="match status" value="1"/>
</dbReference>
<dbReference type="Proteomes" id="UP000664357">
    <property type="component" value="Unassembled WGS sequence"/>
</dbReference>
<protein>
    <recommendedName>
        <fullName evidence="5">DUF871 domain-containing protein</fullName>
    </recommendedName>
</protein>
<dbReference type="PANTHER" id="PTHR38435">
    <property type="match status" value="1"/>
</dbReference>
<dbReference type="SUPFAM" id="SSF51445">
    <property type="entry name" value="(Trans)glycosidases"/>
    <property type="match status" value="1"/>
</dbReference>
<dbReference type="InterPro" id="IPR017853">
    <property type="entry name" value="GH"/>
</dbReference>
<dbReference type="PANTHER" id="PTHR38435:SF2">
    <property type="entry name" value="DUF871 DOMAIN-CONTAINING PROTEIN"/>
    <property type="match status" value="1"/>
</dbReference>
<dbReference type="InterPro" id="IPR013785">
    <property type="entry name" value="Aldolase_TIM"/>
</dbReference>
<dbReference type="InterPro" id="IPR043797">
    <property type="entry name" value="MupG_N"/>
</dbReference>
<reference evidence="3 4" key="2">
    <citation type="submission" date="2024-02" db="EMBL/GenBank/DDBJ databases">
        <title>The Genome Sequence of Enterococcus sp. DIV0159.</title>
        <authorList>
            <person name="Earl A."/>
            <person name="Manson A."/>
            <person name="Gilmore M."/>
            <person name="Sanders J."/>
            <person name="Shea T."/>
            <person name="Howe W."/>
            <person name="Livny J."/>
            <person name="Cuomo C."/>
            <person name="Neafsey D."/>
            <person name="Birren B."/>
        </authorList>
    </citation>
    <scope>NUCLEOTIDE SEQUENCE [LARGE SCALE GENOMIC DNA]</scope>
    <source>
        <strain evidence="3 4">665A</strain>
    </source>
</reference>
<evidence type="ECO:0000313" key="3">
    <source>
        <dbReference type="EMBL" id="MEO1773077.1"/>
    </source>
</evidence>
<dbReference type="RefSeq" id="WP_207701224.1">
    <property type="nucleotide sequence ID" value="NZ_JAFREL020000007.1"/>
</dbReference>
<dbReference type="InterPro" id="IPR029000">
    <property type="entry name" value="Cyclophilin-like_dom_sf"/>
</dbReference>
<proteinExistence type="predicted"/>
<keyword evidence="4" id="KW-1185">Reference proteome</keyword>
<evidence type="ECO:0000259" key="1">
    <source>
        <dbReference type="Pfam" id="PF05913"/>
    </source>
</evidence>
<evidence type="ECO:0008006" key="5">
    <source>
        <dbReference type="Google" id="ProtNLM"/>
    </source>
</evidence>
<dbReference type="EMBL" id="JAFREL020000007">
    <property type="protein sequence ID" value="MEO1773077.1"/>
    <property type="molecule type" value="Genomic_DNA"/>
</dbReference>
<dbReference type="InterPro" id="IPR008589">
    <property type="entry name" value="MupG"/>
</dbReference>